<organism evidence="1 2">
    <name type="scientific">Smallanthus sonchifolius</name>
    <dbReference type="NCBI Taxonomy" id="185202"/>
    <lineage>
        <taxon>Eukaryota</taxon>
        <taxon>Viridiplantae</taxon>
        <taxon>Streptophyta</taxon>
        <taxon>Embryophyta</taxon>
        <taxon>Tracheophyta</taxon>
        <taxon>Spermatophyta</taxon>
        <taxon>Magnoliopsida</taxon>
        <taxon>eudicotyledons</taxon>
        <taxon>Gunneridae</taxon>
        <taxon>Pentapetalae</taxon>
        <taxon>asterids</taxon>
        <taxon>campanulids</taxon>
        <taxon>Asterales</taxon>
        <taxon>Asteraceae</taxon>
        <taxon>Asteroideae</taxon>
        <taxon>Heliantheae alliance</taxon>
        <taxon>Millerieae</taxon>
        <taxon>Smallanthus</taxon>
    </lineage>
</organism>
<comment type="caution">
    <text evidence="1">The sequence shown here is derived from an EMBL/GenBank/DDBJ whole genome shotgun (WGS) entry which is preliminary data.</text>
</comment>
<accession>A0ACB9ISS0</accession>
<sequence length="145" mass="15282">MERGSSSFNEPIARNFEPIRPGGVMPEGGGGEGMPLVCEFCLVTQSAGGVQEQVNNVLANIEEQLNAEDGEHSKTSPIPQNFVGPMNVEPVHVSLLSTLEPAKDEKDGEDPTKGEDHEPVANRGKALVLEGDGLNPAPDNGARAI</sequence>
<reference evidence="1 2" key="2">
    <citation type="journal article" date="2022" name="Mol. Ecol. Resour.">
        <title>The genomes of chicory, endive, great burdock and yacon provide insights into Asteraceae paleo-polyploidization history and plant inulin production.</title>
        <authorList>
            <person name="Fan W."/>
            <person name="Wang S."/>
            <person name="Wang H."/>
            <person name="Wang A."/>
            <person name="Jiang F."/>
            <person name="Liu H."/>
            <person name="Zhao H."/>
            <person name="Xu D."/>
            <person name="Zhang Y."/>
        </authorList>
    </citation>
    <scope>NUCLEOTIDE SEQUENCE [LARGE SCALE GENOMIC DNA]</scope>
    <source>
        <strain evidence="2">cv. Yunnan</strain>
        <tissue evidence="1">Leaves</tissue>
    </source>
</reference>
<dbReference type="Proteomes" id="UP001056120">
    <property type="component" value="Linkage Group LG07"/>
</dbReference>
<evidence type="ECO:0000313" key="1">
    <source>
        <dbReference type="EMBL" id="KAI3810718.1"/>
    </source>
</evidence>
<keyword evidence="2" id="KW-1185">Reference proteome</keyword>
<proteinExistence type="predicted"/>
<protein>
    <submittedName>
        <fullName evidence="1">Uncharacterized protein</fullName>
    </submittedName>
</protein>
<evidence type="ECO:0000313" key="2">
    <source>
        <dbReference type="Proteomes" id="UP001056120"/>
    </source>
</evidence>
<name>A0ACB9ISS0_9ASTR</name>
<reference evidence="2" key="1">
    <citation type="journal article" date="2022" name="Mol. Ecol. Resour.">
        <title>The genomes of chicory, endive, great burdock and yacon provide insights into Asteraceae palaeo-polyploidization history and plant inulin production.</title>
        <authorList>
            <person name="Fan W."/>
            <person name="Wang S."/>
            <person name="Wang H."/>
            <person name="Wang A."/>
            <person name="Jiang F."/>
            <person name="Liu H."/>
            <person name="Zhao H."/>
            <person name="Xu D."/>
            <person name="Zhang Y."/>
        </authorList>
    </citation>
    <scope>NUCLEOTIDE SEQUENCE [LARGE SCALE GENOMIC DNA]</scope>
    <source>
        <strain evidence="2">cv. Yunnan</strain>
    </source>
</reference>
<dbReference type="EMBL" id="CM042024">
    <property type="protein sequence ID" value="KAI3810718.1"/>
    <property type="molecule type" value="Genomic_DNA"/>
</dbReference>
<gene>
    <name evidence="1" type="ORF">L1987_20340</name>
</gene>